<feature type="region of interest" description="Disordered" evidence="4">
    <location>
        <begin position="1"/>
        <end position="20"/>
    </location>
</feature>
<evidence type="ECO:0000256" key="2">
    <source>
        <dbReference type="HAMAP-Rule" id="MF_02087"/>
    </source>
</evidence>
<dbReference type="SUPFAM" id="SSF51419">
    <property type="entry name" value="PLP-binding barrel"/>
    <property type="match status" value="1"/>
</dbReference>
<proteinExistence type="inferred from homology"/>
<dbReference type="HAMAP" id="MF_02087">
    <property type="entry name" value="PLP_homeostasis"/>
    <property type="match status" value="1"/>
</dbReference>
<dbReference type="Pfam" id="PF01168">
    <property type="entry name" value="Ala_racemase_N"/>
    <property type="match status" value="1"/>
</dbReference>
<evidence type="ECO:0000256" key="3">
    <source>
        <dbReference type="RuleBase" id="RU004514"/>
    </source>
</evidence>
<gene>
    <name evidence="6" type="ORF">AAC691_04985</name>
</gene>
<dbReference type="InterPro" id="IPR011078">
    <property type="entry name" value="PyrdxlP_homeostasis"/>
</dbReference>
<sequence>MTPSPPSAPPPPAADTGSGIPIDAGAIASNLAEIRARIVRAALGAGRDPAAVTLVAVSKFHPQAAVLAALHAGQMAFGENRVQEAAAKFPPLRAGWPAMRLHLIGGLQTNKAPDAVRIADMIESLDRPALADALARAADRAGRLPDLLVQVNTGDEAQKSGVPRARADQFIADCRRRFGDAVRGLMCIPPAGHDPAPHFAYLAALARAHGLATLSMGMSADFEAAIRAGATHVRVGSAIFGARPPAPVAPNGAPADMTTPNGALVDITAPNGAPAGMTSQLAAPQA</sequence>
<dbReference type="Proteomes" id="UP001449795">
    <property type="component" value="Chromosome"/>
</dbReference>
<evidence type="ECO:0000256" key="4">
    <source>
        <dbReference type="SAM" id="MobiDB-lite"/>
    </source>
</evidence>
<protein>
    <recommendedName>
        <fullName evidence="2">Pyridoxal phosphate homeostasis protein</fullName>
        <shortName evidence="2">PLP homeostasis protein</shortName>
    </recommendedName>
</protein>
<name>A0ABZ3D8K3_9PROT</name>
<dbReference type="EMBL" id="CP152276">
    <property type="protein sequence ID" value="XAE43797.1"/>
    <property type="molecule type" value="Genomic_DNA"/>
</dbReference>
<comment type="similarity">
    <text evidence="2 3">Belongs to the pyridoxal phosphate-binding protein YggS/PROSC family.</text>
</comment>
<dbReference type="InterPro" id="IPR029066">
    <property type="entry name" value="PLP-binding_barrel"/>
</dbReference>
<dbReference type="Gene3D" id="3.20.20.10">
    <property type="entry name" value="Alanine racemase"/>
    <property type="match status" value="1"/>
</dbReference>
<accession>A0ABZ3D8K3</accession>
<reference evidence="6 7" key="1">
    <citation type="submission" date="2024-04" db="EMBL/GenBank/DDBJ databases">
        <title>Complete genome sequence of Nguyenibacter vanlangesis HBCM-1154, a strain capable of nitrogen fixation, IAA production, and phosphorus solubilization isolated from sugarcane soil.</title>
        <authorList>
            <person name="MY HANH P."/>
        </authorList>
    </citation>
    <scope>NUCLEOTIDE SEQUENCE [LARGE SCALE GENOMIC DNA]</scope>
    <source>
        <strain evidence="6 7">HBCM 1154</strain>
    </source>
</reference>
<evidence type="ECO:0000313" key="7">
    <source>
        <dbReference type="Proteomes" id="UP001449795"/>
    </source>
</evidence>
<keyword evidence="7" id="KW-1185">Reference proteome</keyword>
<feature type="modified residue" description="N6-(pyridoxal phosphate)lysine" evidence="2">
    <location>
        <position position="59"/>
    </location>
</feature>
<dbReference type="InterPro" id="IPR001608">
    <property type="entry name" value="Ala_racemase_N"/>
</dbReference>
<comment type="function">
    <text evidence="2">Pyridoxal 5'-phosphate (PLP)-binding protein, which is involved in PLP homeostasis.</text>
</comment>
<evidence type="ECO:0000259" key="5">
    <source>
        <dbReference type="Pfam" id="PF01168"/>
    </source>
</evidence>
<organism evidence="6 7">
    <name type="scientific">Nguyenibacter vanlangensis</name>
    <dbReference type="NCBI Taxonomy" id="1216886"/>
    <lineage>
        <taxon>Bacteria</taxon>
        <taxon>Pseudomonadati</taxon>
        <taxon>Pseudomonadota</taxon>
        <taxon>Alphaproteobacteria</taxon>
        <taxon>Acetobacterales</taxon>
        <taxon>Acetobacteraceae</taxon>
        <taxon>Nguyenibacter</taxon>
    </lineage>
</organism>
<dbReference type="RefSeq" id="WP_342629158.1">
    <property type="nucleotide sequence ID" value="NZ_CP152276.1"/>
</dbReference>
<evidence type="ECO:0000256" key="1">
    <source>
        <dbReference type="ARBA" id="ARBA00022898"/>
    </source>
</evidence>
<feature type="domain" description="Alanine racemase N-terminal" evidence="5">
    <location>
        <begin position="22"/>
        <end position="244"/>
    </location>
</feature>
<dbReference type="CDD" id="cd00635">
    <property type="entry name" value="PLPDE_III_YBL036c_like"/>
    <property type="match status" value="1"/>
</dbReference>
<keyword evidence="1 2" id="KW-0663">Pyridoxal phosphate</keyword>
<dbReference type="PANTHER" id="PTHR10146">
    <property type="entry name" value="PROLINE SYNTHETASE CO-TRANSCRIBED BACTERIAL HOMOLOG PROTEIN"/>
    <property type="match status" value="1"/>
</dbReference>
<evidence type="ECO:0000313" key="6">
    <source>
        <dbReference type="EMBL" id="XAE43797.1"/>
    </source>
</evidence>
<feature type="compositionally biased region" description="Pro residues" evidence="4">
    <location>
        <begin position="1"/>
        <end position="13"/>
    </location>
</feature>
<dbReference type="NCBIfam" id="TIGR00044">
    <property type="entry name" value="YggS family pyridoxal phosphate-dependent enzyme"/>
    <property type="match status" value="1"/>
</dbReference>
<dbReference type="PANTHER" id="PTHR10146:SF14">
    <property type="entry name" value="PYRIDOXAL PHOSPHATE HOMEOSTASIS PROTEIN"/>
    <property type="match status" value="1"/>
</dbReference>